<evidence type="ECO:0008006" key="2">
    <source>
        <dbReference type="Google" id="ProtNLM"/>
    </source>
</evidence>
<name>A0AAU7YN52_9PHYC</name>
<dbReference type="EMBL" id="PP911589">
    <property type="protein sequence ID" value="XCA47337.1"/>
    <property type="molecule type" value="Genomic_DNA"/>
</dbReference>
<reference evidence="1" key="1">
    <citation type="submission" date="2024-06" db="EMBL/GenBank/DDBJ databases">
        <title>Evidence of context-dependent and transient costs of resisting viral infection in isolates of the marine microalga Micromonas sp. (class Mamiellophyceae).</title>
        <authorList>
            <person name="Bedi de Silva A."/>
            <person name="Schvarcz C.R."/>
            <person name="Steward G.R."/>
            <person name="Edwards K.F."/>
        </authorList>
    </citation>
    <scope>NUCLEOTIDE SEQUENCE</scope>
    <source>
        <strain evidence="1">McV-KB2</strain>
    </source>
</reference>
<accession>A0AAU7YN52</accession>
<protein>
    <recommendedName>
        <fullName evidence="2">Peptidase S74 domain-containing protein</fullName>
    </recommendedName>
</protein>
<sequence length="1068" mass="114164">MPIYSPTGFLDITNATLRTSNVEAENLLMTGGNIYVTSELEADATVLNLENVTRKGNVSSNTIEITNATTGIVATGNVQASKFIGSGEYLTGIPPSAITGTLSQWSDGTNGDVYIAGGVGIANAHTLTSNTLQVGGNLYVRDTGSNVLTVDGNVVANYFEGDGSKLSGIVTDLQGVTDNGNTTTNVVQFSNVTTGLVTTANIEVGGDLKIDGLSAGKIPYVAADKFLKDSFITTTGDTTVITSNLDVTGNIFMRGDKFIVHSESKLINDAIVGIANNNTVSTTDKGIIMQNTAGNVAIIHHGTGDGFANQLTFGYTDDPLDTVTVTNDLTKELTVNVLGNVITQNNLSIGGLLKINTISAASSHSLEAVTNLGNVTSNTVQFSNAITSLVASSNIVATGNVSAGHDTNTTSFLGRAAVGYMGQDDQASFAHVDHNDPARYAIKQTAAGPTYINTPAAGHIRFTVNDGNAGAEKMRITSAGKVGIGATSPDATLHVAGNAYVSSNLTVSGNVEVGTANLFVDTTTGRVGIGTTSSQGQLHISSGTSGDCVLILEADTDNNYEEDNPRIEFWQDGGLAESAIRQSDNYLDIMNSVTTLSGIRFFTGDVTSGYTNAVERMRIDASGNAGIGTSNPENRLHLYGGQDLLRLQRSSNGNGVGIVFTDDKNADGSPPIQFGYLRYYHQDGQSFGTGNCIRLSSSESTETLALGGALHVGVDGKDAGDAGNHRKNFFIQSTYGGNTSQNYGWWMGAQDQGLSSTDNDFYFSVVRNGSIKECAAIIDQNNATMNFTGQHRTFVKDTPTKQLDTKEGLIVSADQNEFVKMSGGVAYGKDAITINESLPLVSLSTKSNDKKCFGVLSTTEDPETRKEVHGNIASTMRKEEGDTRVYVNSVGEGAIWVVNTNGTLESGDYITTSNVAGYGMKQDDDILHNYTVAKILMDCDFNPVTQPKRTIRKESRMIDYWIRYGDVKVTEEEYQTLPETKRKLVEDVHYRIDQMEVVKEDPEKDTFVYEQREEMVNVLDEHGEFQWEEIGETEKAYKIRYLDADGNITDEANAVHIAAFVGCTYHCG</sequence>
<organism evidence="1">
    <name type="scientific">Micromonas commoda virus</name>
    <dbReference type="NCBI Taxonomy" id="3057169"/>
    <lineage>
        <taxon>Viruses</taxon>
        <taxon>Varidnaviria</taxon>
        <taxon>Bamfordvirae</taxon>
        <taxon>Nucleocytoviricota</taxon>
        <taxon>Megaviricetes</taxon>
        <taxon>Algavirales</taxon>
        <taxon>Phycodnaviridae</taxon>
    </lineage>
</organism>
<proteinExistence type="predicted"/>
<evidence type="ECO:0000313" key="1">
    <source>
        <dbReference type="EMBL" id="XCA47337.1"/>
    </source>
</evidence>